<proteinExistence type="predicted"/>
<sequence length="388" mass="43156">MCNDYNQYDEYKRNSTKSVITESIFTMKKIDRVLCCSLVNHENLFDLDYNNKYSSREAQEFFQLFNETTGLAPFIHSKDLVFTQMSCDEVLFVLISKTETISATEKISLIQFLNSIIKVCRDFIGPLNVDTILTNITLFAEIIDCMLIGGYVHLTDTSKVKGFLSQSYVESKSPVAQSMISPPTLFKLSGSGYHPSTQSTVVPVSQSTKQFSKEEIYVDLIETLDFSTSSTGTTTCTVCGALSINNVSGSQKSVDFQLSAAYSKLIGQESFSAISDSQRFPTQGMLRVEAPPGRSQLMTYTLSTSEPPFSIEVKTNSNGGELISTVRCLVPASIRCLNVSVFFHLEQKPRGVLSIKTLPGQVLSIKEEKQAIDGVFQRLWTDSRHSTF</sequence>
<organism evidence="5 6">
    <name type="scientific">Bugula neritina</name>
    <name type="common">Brown bryozoan</name>
    <name type="synonym">Sertularia neritina</name>
    <dbReference type="NCBI Taxonomy" id="10212"/>
    <lineage>
        <taxon>Eukaryota</taxon>
        <taxon>Metazoa</taxon>
        <taxon>Spiralia</taxon>
        <taxon>Lophotrochozoa</taxon>
        <taxon>Bryozoa</taxon>
        <taxon>Gymnolaemata</taxon>
        <taxon>Cheilostomatida</taxon>
        <taxon>Flustrina</taxon>
        <taxon>Buguloidea</taxon>
        <taxon>Bugulidae</taxon>
        <taxon>Bugula</taxon>
    </lineage>
</organism>
<dbReference type="SUPFAM" id="SSF64356">
    <property type="entry name" value="SNARE-like"/>
    <property type="match status" value="1"/>
</dbReference>
<dbReference type="Gene3D" id="2.60.40.1170">
    <property type="entry name" value="Mu homology domain, subdomain B"/>
    <property type="match status" value="1"/>
</dbReference>
<name>A0A7J7K7F4_BUGNE</name>
<dbReference type="EMBL" id="VXIV02001043">
    <property type="protein sequence ID" value="KAF6034572.1"/>
    <property type="molecule type" value="Genomic_DNA"/>
</dbReference>
<dbReference type="OrthoDB" id="10259133at2759"/>
<comment type="caution">
    <text evidence="5">The sequence shown here is derived from an EMBL/GenBank/DDBJ whole genome shotgun (WGS) entry which is preliminary data.</text>
</comment>
<evidence type="ECO:0000259" key="4">
    <source>
        <dbReference type="PROSITE" id="PS51072"/>
    </source>
</evidence>
<feature type="domain" description="MHD" evidence="4">
    <location>
        <begin position="213"/>
        <end position="388"/>
    </location>
</feature>
<dbReference type="GO" id="GO:0012505">
    <property type="term" value="C:endomembrane system"/>
    <property type="evidence" value="ECO:0007669"/>
    <property type="project" value="UniProtKB-SubCell"/>
</dbReference>
<dbReference type="PANTHER" id="PTHR10529">
    <property type="entry name" value="AP COMPLEX SUBUNIT MU"/>
    <property type="match status" value="1"/>
</dbReference>
<dbReference type="InterPro" id="IPR036168">
    <property type="entry name" value="AP2_Mu_C_sf"/>
</dbReference>
<dbReference type="Gene3D" id="3.30.450.60">
    <property type="match status" value="1"/>
</dbReference>
<gene>
    <name evidence="5" type="ORF">EB796_007122</name>
</gene>
<keyword evidence="2" id="KW-0813">Transport</keyword>
<evidence type="ECO:0000256" key="3">
    <source>
        <dbReference type="ARBA" id="ARBA00023136"/>
    </source>
</evidence>
<protein>
    <submittedName>
        <fullName evidence="5">AP4M1</fullName>
    </submittedName>
</protein>
<evidence type="ECO:0000256" key="2">
    <source>
        <dbReference type="ARBA" id="ARBA00022448"/>
    </source>
</evidence>
<dbReference type="Proteomes" id="UP000593567">
    <property type="component" value="Unassembled WGS sequence"/>
</dbReference>
<dbReference type="InterPro" id="IPR050431">
    <property type="entry name" value="Adaptor_comp_med_subunit"/>
</dbReference>
<dbReference type="AlphaFoldDB" id="A0A7J7K7F4"/>
<dbReference type="SUPFAM" id="SSF49447">
    <property type="entry name" value="Second domain of Mu2 adaptin subunit (ap50) of ap2 adaptor"/>
    <property type="match status" value="1"/>
</dbReference>
<accession>A0A7J7K7F4</accession>
<keyword evidence="6" id="KW-1185">Reference proteome</keyword>
<comment type="subcellular location">
    <subcellularLocation>
        <location evidence="1">Endomembrane system</location>
    </subcellularLocation>
</comment>
<dbReference type="PROSITE" id="PS51072">
    <property type="entry name" value="MHD"/>
    <property type="match status" value="1"/>
</dbReference>
<keyword evidence="3" id="KW-0472">Membrane</keyword>
<evidence type="ECO:0000313" key="5">
    <source>
        <dbReference type="EMBL" id="KAF6034572.1"/>
    </source>
</evidence>
<dbReference type="Pfam" id="PF00928">
    <property type="entry name" value="Adap_comp_sub"/>
    <property type="match status" value="1"/>
</dbReference>
<dbReference type="InterPro" id="IPR028565">
    <property type="entry name" value="MHD"/>
</dbReference>
<evidence type="ECO:0000256" key="1">
    <source>
        <dbReference type="ARBA" id="ARBA00004308"/>
    </source>
</evidence>
<reference evidence="5" key="1">
    <citation type="submission" date="2020-06" db="EMBL/GenBank/DDBJ databases">
        <title>Draft genome of Bugula neritina, a colonial animal packing powerful symbionts and potential medicines.</title>
        <authorList>
            <person name="Rayko M."/>
        </authorList>
    </citation>
    <scope>NUCLEOTIDE SEQUENCE [LARGE SCALE GENOMIC DNA]</scope>
    <source>
        <strain evidence="5">Kwan_BN1</strain>
    </source>
</reference>
<dbReference type="InterPro" id="IPR011012">
    <property type="entry name" value="Longin-like_dom_sf"/>
</dbReference>
<evidence type="ECO:0000313" key="6">
    <source>
        <dbReference type="Proteomes" id="UP000593567"/>
    </source>
</evidence>